<dbReference type="InterPro" id="IPR003594">
    <property type="entry name" value="HATPase_dom"/>
</dbReference>
<dbReference type="PANTHER" id="PTHR43304">
    <property type="entry name" value="PHYTOCHROME-LIKE PROTEIN CPH1"/>
    <property type="match status" value="1"/>
</dbReference>
<protein>
    <recommendedName>
        <fullName evidence="2">histidine kinase</fullName>
        <ecNumber evidence="2">2.7.13.3</ecNumber>
    </recommendedName>
</protein>
<dbReference type="InterPro" id="IPR004358">
    <property type="entry name" value="Sig_transdc_His_kin-like_C"/>
</dbReference>
<evidence type="ECO:0000259" key="7">
    <source>
        <dbReference type="PROSITE" id="PS50109"/>
    </source>
</evidence>
<dbReference type="PRINTS" id="PR00344">
    <property type="entry name" value="BCTRLSENSOR"/>
</dbReference>
<gene>
    <name evidence="8" type="ORF">LCGC14_1046940</name>
</gene>
<reference evidence="8" key="1">
    <citation type="journal article" date="2015" name="Nature">
        <title>Complex archaea that bridge the gap between prokaryotes and eukaryotes.</title>
        <authorList>
            <person name="Spang A."/>
            <person name="Saw J.H."/>
            <person name="Jorgensen S.L."/>
            <person name="Zaremba-Niedzwiedzka K."/>
            <person name="Martijn J."/>
            <person name="Lind A.E."/>
            <person name="van Eijk R."/>
            <person name="Schleper C."/>
            <person name="Guy L."/>
            <person name="Ettema T.J."/>
        </authorList>
    </citation>
    <scope>NUCLEOTIDE SEQUENCE</scope>
</reference>
<dbReference type="InterPro" id="IPR052162">
    <property type="entry name" value="Sensor_kinase/Photoreceptor"/>
</dbReference>
<proteinExistence type="predicted"/>
<dbReference type="Gene3D" id="3.30.565.10">
    <property type="entry name" value="Histidine kinase-like ATPase, C-terminal domain"/>
    <property type="match status" value="1"/>
</dbReference>
<comment type="caution">
    <text evidence="8">The sequence shown here is derived from an EMBL/GenBank/DDBJ whole genome shotgun (WGS) entry which is preliminary data.</text>
</comment>
<feature type="domain" description="Histidine kinase" evidence="7">
    <location>
        <begin position="46"/>
        <end position="269"/>
    </location>
</feature>
<evidence type="ECO:0000256" key="2">
    <source>
        <dbReference type="ARBA" id="ARBA00012438"/>
    </source>
</evidence>
<dbReference type="PANTHER" id="PTHR43304:SF1">
    <property type="entry name" value="PAC DOMAIN-CONTAINING PROTEIN"/>
    <property type="match status" value="1"/>
</dbReference>
<dbReference type="AlphaFoldDB" id="A0A0F9MUH8"/>
<sequence length="269" mass="31079">SFSIRLLIFPKRKKLIEKLRKVEKNLKKTEKRYEEAYNRATFYKDLFTHDISSIIQNISMSFSLLESNRKNQEKINSKKSEDYINIISSQLSRGKSLISNIRKLAEIDKDEVGLKSTNLLEYLSNAINFVKESIPQKHIEIKVETVEKQIITKANELLADIFENILVNAVKYNHHTVPEISIKISKAKLNEVNYVRLEFMDNGIGVQDFKKEKIFLEGYKELKGEKGMGIGLSLITKIIKLYKGKIWVEDRVEGDHSKGSNFIVLIPEA</sequence>
<evidence type="ECO:0000313" key="8">
    <source>
        <dbReference type="EMBL" id="KKN09399.1"/>
    </source>
</evidence>
<dbReference type="Pfam" id="PF02518">
    <property type="entry name" value="HATPase_c"/>
    <property type="match status" value="1"/>
</dbReference>
<keyword evidence="4" id="KW-0808">Transferase</keyword>
<evidence type="ECO:0000256" key="3">
    <source>
        <dbReference type="ARBA" id="ARBA00022553"/>
    </source>
</evidence>
<evidence type="ECO:0000256" key="4">
    <source>
        <dbReference type="ARBA" id="ARBA00022679"/>
    </source>
</evidence>
<dbReference type="InterPro" id="IPR005467">
    <property type="entry name" value="His_kinase_dom"/>
</dbReference>
<dbReference type="InterPro" id="IPR036890">
    <property type="entry name" value="HATPase_C_sf"/>
</dbReference>
<organism evidence="8">
    <name type="scientific">marine sediment metagenome</name>
    <dbReference type="NCBI Taxonomy" id="412755"/>
    <lineage>
        <taxon>unclassified sequences</taxon>
        <taxon>metagenomes</taxon>
        <taxon>ecological metagenomes</taxon>
    </lineage>
</organism>
<keyword evidence="5" id="KW-0418">Kinase</keyword>
<dbReference type="PROSITE" id="PS50109">
    <property type="entry name" value="HIS_KIN"/>
    <property type="match status" value="1"/>
</dbReference>
<dbReference type="EMBL" id="LAZR01004351">
    <property type="protein sequence ID" value="KKN09399.1"/>
    <property type="molecule type" value="Genomic_DNA"/>
</dbReference>
<feature type="coiled-coil region" evidence="6">
    <location>
        <begin position="12"/>
        <end position="39"/>
    </location>
</feature>
<dbReference type="SMART" id="SM00387">
    <property type="entry name" value="HATPase_c"/>
    <property type="match status" value="1"/>
</dbReference>
<evidence type="ECO:0000256" key="5">
    <source>
        <dbReference type="ARBA" id="ARBA00022777"/>
    </source>
</evidence>
<keyword evidence="6" id="KW-0175">Coiled coil</keyword>
<dbReference type="EC" id="2.7.13.3" evidence="2"/>
<keyword evidence="3" id="KW-0597">Phosphoprotein</keyword>
<accession>A0A0F9MUH8</accession>
<comment type="catalytic activity">
    <reaction evidence="1">
        <text>ATP + protein L-histidine = ADP + protein N-phospho-L-histidine.</text>
        <dbReference type="EC" id="2.7.13.3"/>
    </reaction>
</comment>
<name>A0A0F9MUH8_9ZZZZ</name>
<evidence type="ECO:0000256" key="1">
    <source>
        <dbReference type="ARBA" id="ARBA00000085"/>
    </source>
</evidence>
<dbReference type="SUPFAM" id="SSF55874">
    <property type="entry name" value="ATPase domain of HSP90 chaperone/DNA topoisomerase II/histidine kinase"/>
    <property type="match status" value="1"/>
</dbReference>
<evidence type="ECO:0000256" key="6">
    <source>
        <dbReference type="SAM" id="Coils"/>
    </source>
</evidence>
<feature type="non-terminal residue" evidence="8">
    <location>
        <position position="1"/>
    </location>
</feature>
<dbReference type="GO" id="GO:0004673">
    <property type="term" value="F:protein histidine kinase activity"/>
    <property type="evidence" value="ECO:0007669"/>
    <property type="project" value="UniProtKB-EC"/>
</dbReference>